<evidence type="ECO:0000313" key="6">
    <source>
        <dbReference type="Proteomes" id="UP001398420"/>
    </source>
</evidence>
<sequence>MIWNRSKKTKNETFFDIEQYKKNVKIDLSHNQHLQKQIELLSLTLEDLAIIHQLKFVAADTFVHMTDAFYDAIVKAPELTHMISQNSSIDRLKVTLTKHISEMFDGRIDAQYIEQRKIIAHVHVKIGLPSKWYLNSFQSLTNSFIDFIEDLQISTRESAQAIKAFTKLINFEQQIVIEAYENRVDAIRDEHGRVKQQVIHTVQNTSEELNAISEETTAAIQSLSRQADEIASSTKQGLDFVNSTKEKSENGRALLHTQNELMQKMSASVQMLDETMSKLKISSKQINDIVHLVTGIADQTNLLALNASIEAARAGEHGKGFAVVAEEVRKLAEETKSAVQNVSKLILETENNIENMSVSVNDVDEQINEGVQMQDDLSTSFHTIVEAVSGIQAINESTTEDVNTISRLLDDLTEGTIQVCNSAEQLLEVTYELN</sequence>
<accession>A0ABU9LQW1</accession>
<dbReference type="Proteomes" id="UP001398420">
    <property type="component" value="Unassembled WGS sequence"/>
</dbReference>
<dbReference type="InterPro" id="IPR004090">
    <property type="entry name" value="Chemotax_Me-accpt_rcpt"/>
</dbReference>
<name>A0ABU9LQW1_9BACL</name>
<evidence type="ECO:0000256" key="2">
    <source>
        <dbReference type="ARBA" id="ARBA00029447"/>
    </source>
</evidence>
<keyword evidence="6" id="KW-1185">Reference proteome</keyword>
<dbReference type="EMBL" id="JBCEWA010000008">
    <property type="protein sequence ID" value="MEL5988956.1"/>
    <property type="molecule type" value="Genomic_DNA"/>
</dbReference>
<reference evidence="5 6" key="1">
    <citation type="submission" date="2024-04" db="EMBL/GenBank/DDBJ databases">
        <authorList>
            <person name="Wu Y.S."/>
            <person name="Zhang L."/>
        </authorList>
    </citation>
    <scope>NUCLEOTIDE SEQUENCE [LARGE SCALE GENOMIC DNA]</scope>
    <source>
        <strain evidence="5 6">KG-01</strain>
    </source>
</reference>
<dbReference type="InterPro" id="IPR012292">
    <property type="entry name" value="Globin/Proto"/>
</dbReference>
<evidence type="ECO:0000256" key="3">
    <source>
        <dbReference type="PROSITE-ProRule" id="PRU00284"/>
    </source>
</evidence>
<evidence type="ECO:0000259" key="4">
    <source>
        <dbReference type="PROSITE" id="PS50111"/>
    </source>
</evidence>
<proteinExistence type="inferred from homology"/>
<dbReference type="RefSeq" id="WP_087681992.1">
    <property type="nucleotide sequence ID" value="NZ_CP147847.1"/>
</dbReference>
<dbReference type="CDD" id="cd01068">
    <property type="entry name" value="globin_sensor"/>
    <property type="match status" value="1"/>
</dbReference>
<dbReference type="Pfam" id="PF11563">
    <property type="entry name" value="Protoglobin"/>
    <property type="match status" value="1"/>
</dbReference>
<evidence type="ECO:0000313" key="5">
    <source>
        <dbReference type="EMBL" id="MEL5988956.1"/>
    </source>
</evidence>
<gene>
    <name evidence="5" type="ORF">AAF454_11140</name>
</gene>
<dbReference type="PANTHER" id="PTHR32089:SF118">
    <property type="entry name" value="HEME-BASED AEROTACTIC TRANSDUCER HEMAT"/>
    <property type="match status" value="1"/>
</dbReference>
<dbReference type="PRINTS" id="PR00260">
    <property type="entry name" value="CHEMTRNSDUCR"/>
</dbReference>
<dbReference type="SUPFAM" id="SSF46458">
    <property type="entry name" value="Globin-like"/>
    <property type="match status" value="1"/>
</dbReference>
<protein>
    <submittedName>
        <fullName evidence="5">Globin-coupled sensor protein</fullName>
    </submittedName>
</protein>
<dbReference type="Gene3D" id="1.10.287.950">
    <property type="entry name" value="Methyl-accepting chemotaxis protein"/>
    <property type="match status" value="1"/>
</dbReference>
<keyword evidence="1 3" id="KW-0807">Transducer</keyword>
<evidence type="ECO:0000256" key="1">
    <source>
        <dbReference type="ARBA" id="ARBA00023224"/>
    </source>
</evidence>
<organism evidence="5 6">
    <name type="scientific">Kurthia gibsonii</name>
    <dbReference type="NCBI Taxonomy" id="33946"/>
    <lineage>
        <taxon>Bacteria</taxon>
        <taxon>Bacillati</taxon>
        <taxon>Bacillota</taxon>
        <taxon>Bacilli</taxon>
        <taxon>Bacillales</taxon>
        <taxon>Caryophanaceae</taxon>
        <taxon>Kurthia</taxon>
    </lineage>
</organism>
<dbReference type="InterPro" id="IPR044398">
    <property type="entry name" value="Globin-sensor_dom"/>
</dbReference>
<dbReference type="InterPro" id="IPR009050">
    <property type="entry name" value="Globin-like_sf"/>
</dbReference>
<dbReference type="PANTHER" id="PTHR32089">
    <property type="entry name" value="METHYL-ACCEPTING CHEMOTAXIS PROTEIN MCPB"/>
    <property type="match status" value="1"/>
</dbReference>
<dbReference type="SUPFAM" id="SSF58104">
    <property type="entry name" value="Methyl-accepting chemotaxis protein (MCP) signaling domain"/>
    <property type="match status" value="1"/>
</dbReference>
<dbReference type="SMART" id="SM00283">
    <property type="entry name" value="MA"/>
    <property type="match status" value="1"/>
</dbReference>
<dbReference type="InterPro" id="IPR039379">
    <property type="entry name" value="Protoglobin_sensor_dom"/>
</dbReference>
<dbReference type="PROSITE" id="PS50111">
    <property type="entry name" value="CHEMOTAXIS_TRANSDUC_2"/>
    <property type="match status" value="1"/>
</dbReference>
<feature type="domain" description="Methyl-accepting transducer" evidence="4">
    <location>
        <begin position="199"/>
        <end position="427"/>
    </location>
</feature>
<comment type="caution">
    <text evidence="5">The sequence shown here is derived from an EMBL/GenBank/DDBJ whole genome shotgun (WGS) entry which is preliminary data.</text>
</comment>
<dbReference type="InterPro" id="IPR004089">
    <property type="entry name" value="MCPsignal_dom"/>
</dbReference>
<comment type="similarity">
    <text evidence="2">Belongs to the methyl-accepting chemotaxis (MCP) protein family.</text>
</comment>
<dbReference type="Gene3D" id="1.10.490.10">
    <property type="entry name" value="Globins"/>
    <property type="match status" value="1"/>
</dbReference>
<dbReference type="Pfam" id="PF00015">
    <property type="entry name" value="MCPsignal"/>
    <property type="match status" value="1"/>
</dbReference>